<dbReference type="GO" id="GO:0000287">
    <property type="term" value="F:magnesium ion binding"/>
    <property type="evidence" value="ECO:0007669"/>
    <property type="project" value="InterPro"/>
</dbReference>
<dbReference type="InterPro" id="IPR036614">
    <property type="entry name" value="RusA-like_sf"/>
</dbReference>
<evidence type="ECO:0000313" key="2">
    <source>
        <dbReference type="Proteomes" id="UP000295722"/>
    </source>
</evidence>
<dbReference type="OrthoDB" id="9102588at2"/>
<gene>
    <name evidence="1" type="ORF">EYW47_00490</name>
</gene>
<proteinExistence type="predicted"/>
<protein>
    <submittedName>
        <fullName evidence="1">Uncharacterized protein</fullName>
    </submittedName>
</protein>
<dbReference type="GO" id="GO:0006281">
    <property type="term" value="P:DNA repair"/>
    <property type="evidence" value="ECO:0007669"/>
    <property type="project" value="InterPro"/>
</dbReference>
<dbReference type="AlphaFoldDB" id="A0A4R5MF63"/>
<evidence type="ECO:0000313" key="1">
    <source>
        <dbReference type="EMBL" id="TDG25883.1"/>
    </source>
</evidence>
<comment type="caution">
    <text evidence="1">The sequence shown here is derived from an EMBL/GenBank/DDBJ whole genome shotgun (WGS) entry which is preliminary data.</text>
</comment>
<keyword evidence="2" id="KW-1185">Reference proteome</keyword>
<dbReference type="SUPFAM" id="SSF103084">
    <property type="entry name" value="Holliday junction resolvase RusA"/>
    <property type="match status" value="1"/>
</dbReference>
<name>A0A4R5MF63_9BURK</name>
<dbReference type="Gene3D" id="3.30.1330.70">
    <property type="entry name" value="Holliday junction resolvase RusA"/>
    <property type="match status" value="1"/>
</dbReference>
<dbReference type="GO" id="GO:0006310">
    <property type="term" value="P:DNA recombination"/>
    <property type="evidence" value="ECO:0007669"/>
    <property type="project" value="InterPro"/>
</dbReference>
<sequence length="156" mass="17747">MATEPIAFVILGEAASKANSRKIVTINGRPSSIKSEKARNYEANALKQIPPKFRLQLRGPVCVTLRIFYASERPDLDESVVLDVLQDRYKTVGKGETKRRELVQKGIYQNDRQVREKHIFHAIDRNNPRTEILIEPLQAQQDGFDFSTCDSEDAFA</sequence>
<dbReference type="EMBL" id="SMRP01000001">
    <property type="protein sequence ID" value="TDG25883.1"/>
    <property type="molecule type" value="Genomic_DNA"/>
</dbReference>
<accession>A0A4R5MF63</accession>
<organism evidence="1 2">
    <name type="scientific">Paraburkholderia silviterrae</name>
    <dbReference type="NCBI Taxonomy" id="2528715"/>
    <lineage>
        <taxon>Bacteria</taxon>
        <taxon>Pseudomonadati</taxon>
        <taxon>Pseudomonadota</taxon>
        <taxon>Betaproteobacteria</taxon>
        <taxon>Burkholderiales</taxon>
        <taxon>Burkholderiaceae</taxon>
        <taxon>Paraburkholderia</taxon>
    </lineage>
</organism>
<reference evidence="1 2" key="1">
    <citation type="submission" date="2019-03" db="EMBL/GenBank/DDBJ databases">
        <title>Paraburkholderia sp. 4M-K11, isolated from subtropical forest soil.</title>
        <authorList>
            <person name="Gao Z.-H."/>
            <person name="Qiu L.-H."/>
        </authorList>
    </citation>
    <scope>NUCLEOTIDE SEQUENCE [LARGE SCALE GENOMIC DNA]</scope>
    <source>
        <strain evidence="1 2">4M-K11</strain>
    </source>
</reference>
<dbReference type="Proteomes" id="UP000295722">
    <property type="component" value="Unassembled WGS sequence"/>
</dbReference>